<dbReference type="SUPFAM" id="SSF52980">
    <property type="entry name" value="Restriction endonuclease-like"/>
    <property type="match status" value="1"/>
</dbReference>
<keyword evidence="2" id="KW-0378">Hydrolase</keyword>
<dbReference type="CDD" id="cd22350">
    <property type="entry name" value="PspGI-like"/>
    <property type="match status" value="1"/>
</dbReference>
<dbReference type="SMR" id="O93646"/>
<reference evidence="3" key="2">
    <citation type="submission" date="2007-12" db="PDB data bank">
        <title>A direct crystallographic demonstration that Type II restriction endonuclease PspGI flips nucleotides.</title>
        <authorList>
            <person name="Szczepanowski R.H."/>
            <person name="Carpenter M."/>
            <person name="Czapinska H."/>
            <person name="Tamulaitis G."/>
            <person name="Siksnys V."/>
            <person name="Bhagwat A."/>
            <person name="Bochtler M."/>
        </authorList>
    </citation>
    <scope>X-RAY CRYSTALLOGRAPHY (1.70 ANGSTROMS)</scope>
</reference>
<reference evidence="2" key="1">
    <citation type="journal article" date="1998" name="Appl. Environ. Microbiol.">
        <title>Characterization of an extremely thermostable restriction enzyme, PspGI, from a Pyrococcus strain and cloning of the PspGI restriction-modification system in Escherichia coli.</title>
        <authorList>
            <person name="Morgan R."/>
            <person name="Xiao J."/>
            <person name="Xu S."/>
        </authorList>
    </citation>
    <scope>NUCLEOTIDE SEQUENCE</scope>
    <source>
        <strain evidence="2">GI-H</strain>
    </source>
</reference>
<dbReference type="PDBsum" id="3BM3"/>
<evidence type="ECO:0000313" key="2">
    <source>
        <dbReference type="EMBL" id="AAC67524.1"/>
    </source>
</evidence>
<sequence length="272" mass="32043">MVRNLVIDITKKPTQNIPPTNEIIEEAITELNVDELLDRLFEKDESGEVITPSRIAKMLEEKAFEIYKEYEKQVREAYLSAGYSREKLEQSFQQARFSRGGKAFEIIFTKLLNKFGIRYEHDRVIKIYDYITEGEKPDFIIPSVRAFLNDPSSAILITVKRKVRERWREAVGEAQILRNKFGDEINFWFVGFDEEFTIYSAIAMLDNGIDRVYVIDGRYDSLIEEIKRISDPNFNEDKYIQKIRRFSDIFDDIIQFLNKHGNKKRGKQLTLV</sequence>
<proteinExistence type="evidence at protein level"/>
<dbReference type="BRENDA" id="3.1.21.4">
    <property type="organism ID" value="10534"/>
</dbReference>
<accession>O93646</accession>
<dbReference type="REBASE" id="2568">
    <property type="entry name" value="PspGI"/>
</dbReference>
<dbReference type="GO" id="GO:0003677">
    <property type="term" value="F:DNA binding"/>
    <property type="evidence" value="ECO:0007669"/>
    <property type="project" value="InterPro"/>
</dbReference>
<keyword evidence="3" id="KW-0002">3D-structure</keyword>
<protein>
    <submittedName>
        <fullName evidence="2">PspGI restriction endonuclease</fullName>
    </submittedName>
</protein>
<organism evidence="2">
    <name type="scientific">Pyrococcus sp. GI-H</name>
    <dbReference type="NCBI Taxonomy" id="83521"/>
    <lineage>
        <taxon>Archaea</taxon>
        <taxon>Methanobacteriati</taxon>
        <taxon>Methanobacteriota</taxon>
        <taxon>Thermococci</taxon>
        <taxon>Thermococcales</taxon>
        <taxon>Thermococcaceae</taxon>
        <taxon>Pyrococcus</taxon>
    </lineage>
</organism>
<dbReference type="EMBL" id="AF067805">
    <property type="protein sequence ID" value="AAC67524.1"/>
    <property type="molecule type" value="Genomic_DNA"/>
</dbReference>
<evidence type="ECO:0007829" key="3">
    <source>
        <dbReference type="PDB" id="3BM3"/>
    </source>
</evidence>
<dbReference type="Gene3D" id="3.40.91.80">
    <property type="match status" value="1"/>
</dbReference>
<keyword evidence="2" id="KW-0255">Endonuclease</keyword>
<evidence type="ECO:0000259" key="1">
    <source>
        <dbReference type="Pfam" id="PF09019"/>
    </source>
</evidence>
<dbReference type="GO" id="GO:0009036">
    <property type="term" value="F:type II site-specific deoxyribonuclease activity"/>
    <property type="evidence" value="ECO:0007669"/>
    <property type="project" value="InterPro"/>
</dbReference>
<dbReference type="Pfam" id="PF09019">
    <property type="entry name" value="EcoRII-C"/>
    <property type="match status" value="1"/>
</dbReference>
<dbReference type="InterPro" id="IPR015109">
    <property type="entry name" value="Restrct_endonuc_II_EcoRII_C"/>
</dbReference>
<dbReference type="GO" id="GO:0009307">
    <property type="term" value="P:DNA restriction-modification system"/>
    <property type="evidence" value="ECO:0007669"/>
    <property type="project" value="InterPro"/>
</dbReference>
<dbReference type="InterPro" id="IPR038365">
    <property type="entry name" value="EcoRII_C_sf"/>
</dbReference>
<dbReference type="PDB" id="3BM3">
    <property type="method" value="X-ray"/>
    <property type="resolution" value="1.70 A"/>
    <property type="chains" value="A/B=1-272"/>
</dbReference>
<dbReference type="EvolutionaryTrace" id="O93646"/>
<keyword evidence="2" id="KW-0540">Nuclease</keyword>
<dbReference type="InterPro" id="IPR011335">
    <property type="entry name" value="Restrct_endonuc-II-like"/>
</dbReference>
<feature type="domain" description="Restriction endonuclease type II EcoRII C-terminal" evidence="1">
    <location>
        <begin position="85"/>
        <end position="181"/>
    </location>
</feature>
<dbReference type="AlphaFoldDB" id="O93646"/>
<name>O93646_9EURY</name>